<dbReference type="AlphaFoldDB" id="A0A1M5DVV4"/>
<dbReference type="InterPro" id="IPR000073">
    <property type="entry name" value="AB_hydrolase_1"/>
</dbReference>
<dbReference type="PANTHER" id="PTHR43433:SF1">
    <property type="entry name" value="BLL5160 PROTEIN"/>
    <property type="match status" value="1"/>
</dbReference>
<dbReference type="SUPFAM" id="SSF53474">
    <property type="entry name" value="alpha/beta-Hydrolases"/>
    <property type="match status" value="1"/>
</dbReference>
<accession>A0A1M5DVV4</accession>
<name>A0A1M5DVV4_9BACT</name>
<dbReference type="Gene3D" id="3.40.50.1820">
    <property type="entry name" value="alpha/beta hydrolase"/>
    <property type="match status" value="1"/>
</dbReference>
<dbReference type="RefSeq" id="WP_073044640.1">
    <property type="nucleotide sequence ID" value="NZ_FQUO01000011.1"/>
</dbReference>
<dbReference type="Proteomes" id="UP000184368">
    <property type="component" value="Unassembled WGS sequence"/>
</dbReference>
<dbReference type="InterPro" id="IPR029058">
    <property type="entry name" value="AB_hydrolase_fold"/>
</dbReference>
<gene>
    <name evidence="2" type="ORF">SAMN05444008_111101</name>
</gene>
<dbReference type="STRING" id="1302690.BUE76_19690"/>
<dbReference type="EMBL" id="FQUO01000011">
    <property type="protein sequence ID" value="SHF70971.1"/>
    <property type="molecule type" value="Genomic_DNA"/>
</dbReference>
<dbReference type="OrthoDB" id="9780932at2"/>
<evidence type="ECO:0000259" key="1">
    <source>
        <dbReference type="Pfam" id="PF00561"/>
    </source>
</evidence>
<dbReference type="GO" id="GO:0042952">
    <property type="term" value="P:beta-ketoadipate pathway"/>
    <property type="evidence" value="ECO:0007669"/>
    <property type="project" value="InterPro"/>
</dbReference>
<protein>
    <submittedName>
        <fullName evidence="2">3-oxoadipate enol-lactonase</fullName>
    </submittedName>
</protein>
<reference evidence="2 3" key="1">
    <citation type="submission" date="2016-11" db="EMBL/GenBank/DDBJ databases">
        <authorList>
            <person name="Jaros S."/>
            <person name="Januszkiewicz K."/>
            <person name="Wedrychowicz H."/>
        </authorList>
    </citation>
    <scope>NUCLEOTIDE SEQUENCE [LARGE SCALE GENOMIC DNA]</scope>
    <source>
        <strain evidence="2 3">DSM 26897</strain>
    </source>
</reference>
<dbReference type="Pfam" id="PF00561">
    <property type="entry name" value="Abhydrolase_1"/>
    <property type="match status" value="1"/>
</dbReference>
<dbReference type="NCBIfam" id="TIGR02427">
    <property type="entry name" value="protocat_pcaD"/>
    <property type="match status" value="1"/>
</dbReference>
<sequence length="263" mass="28258">MQFCSFQNQSIHYQYLPGAGVRNFVFANSLGTDFRIWDEVVTRLLPHGSVLRFDKPGHGLSESGSGGGVEWYGQLVLALMDAHGIDRCVFVGLSIGGLMGQWLALRHPKRIEKLVLSNTAARIGELPYWIDRIATIKAGGIAPLADMILGRWLAPSFLQNNTATVAGMKRMLEGCALPGYVQACATLRDTDFSGQLQSISLPTLCIAGNADGAIPLADMETLAAVIPAASLRVLEGVGHIPCVEVPKIFADAVLDFVHSKLSV</sequence>
<organism evidence="2 3">
    <name type="scientific">Cnuella takakiae</name>
    <dbReference type="NCBI Taxonomy" id="1302690"/>
    <lineage>
        <taxon>Bacteria</taxon>
        <taxon>Pseudomonadati</taxon>
        <taxon>Bacteroidota</taxon>
        <taxon>Chitinophagia</taxon>
        <taxon>Chitinophagales</taxon>
        <taxon>Chitinophagaceae</taxon>
        <taxon>Cnuella</taxon>
    </lineage>
</organism>
<dbReference type="GO" id="GO:0047570">
    <property type="term" value="F:3-oxoadipate enol-lactonase activity"/>
    <property type="evidence" value="ECO:0007669"/>
    <property type="project" value="InterPro"/>
</dbReference>
<keyword evidence="3" id="KW-1185">Reference proteome</keyword>
<dbReference type="InterPro" id="IPR050471">
    <property type="entry name" value="AB_hydrolase"/>
</dbReference>
<dbReference type="PRINTS" id="PR00111">
    <property type="entry name" value="ABHYDROLASE"/>
</dbReference>
<dbReference type="PANTHER" id="PTHR43433">
    <property type="entry name" value="HYDROLASE, ALPHA/BETA FOLD FAMILY PROTEIN"/>
    <property type="match status" value="1"/>
</dbReference>
<dbReference type="InterPro" id="IPR026968">
    <property type="entry name" value="PcaD/CatD"/>
</dbReference>
<proteinExistence type="predicted"/>
<evidence type="ECO:0000313" key="3">
    <source>
        <dbReference type="Proteomes" id="UP000184368"/>
    </source>
</evidence>
<evidence type="ECO:0000313" key="2">
    <source>
        <dbReference type="EMBL" id="SHF70971.1"/>
    </source>
</evidence>
<feature type="domain" description="AB hydrolase-1" evidence="1">
    <location>
        <begin position="24"/>
        <end position="244"/>
    </location>
</feature>